<proteinExistence type="predicted"/>
<dbReference type="PROSITE" id="PS01124">
    <property type="entry name" value="HTH_ARAC_FAMILY_2"/>
    <property type="match status" value="1"/>
</dbReference>
<dbReference type="InterPro" id="IPR009057">
    <property type="entry name" value="Homeodomain-like_sf"/>
</dbReference>
<dbReference type="RefSeq" id="WP_190302828.1">
    <property type="nucleotide sequence ID" value="NZ_JACOIJ010000038.1"/>
</dbReference>
<keyword evidence="5" id="KW-1185">Reference proteome</keyword>
<gene>
    <name evidence="4" type="ORF">H8B04_14695</name>
</gene>
<reference evidence="4 5" key="1">
    <citation type="submission" date="2020-08" db="EMBL/GenBank/DDBJ databases">
        <title>Sphingobacterium sp. DN04309 isolated from aquaculture water.</title>
        <authorList>
            <person name="Zhang M."/>
        </authorList>
    </citation>
    <scope>NUCLEOTIDE SEQUENCE [LARGE SCALE GENOMIC DNA]</scope>
    <source>
        <strain evidence="4 5">DN04309</strain>
    </source>
</reference>
<keyword evidence="1" id="KW-0805">Transcription regulation</keyword>
<name>A0ABR7YHR5_9SPHI</name>
<dbReference type="Gene3D" id="2.60.120.10">
    <property type="entry name" value="Jelly Rolls"/>
    <property type="match status" value="1"/>
</dbReference>
<dbReference type="SUPFAM" id="SSF51182">
    <property type="entry name" value="RmlC-like cupins"/>
    <property type="match status" value="1"/>
</dbReference>
<dbReference type="InterPro" id="IPR011051">
    <property type="entry name" value="RmlC_Cupin_sf"/>
</dbReference>
<keyword evidence="2" id="KW-0804">Transcription</keyword>
<dbReference type="InterPro" id="IPR014710">
    <property type="entry name" value="RmlC-like_jellyroll"/>
</dbReference>
<evidence type="ECO:0000256" key="2">
    <source>
        <dbReference type="ARBA" id="ARBA00023163"/>
    </source>
</evidence>
<dbReference type="Proteomes" id="UP000651271">
    <property type="component" value="Unassembled WGS sequence"/>
</dbReference>
<feature type="domain" description="HTH araC/xylS-type" evidence="3">
    <location>
        <begin position="167"/>
        <end position="265"/>
    </location>
</feature>
<dbReference type="PANTHER" id="PTHR11019">
    <property type="entry name" value="HTH-TYPE TRANSCRIPTIONAL REGULATOR NIMR"/>
    <property type="match status" value="1"/>
</dbReference>
<evidence type="ECO:0000259" key="3">
    <source>
        <dbReference type="PROSITE" id="PS01124"/>
    </source>
</evidence>
<dbReference type="SMART" id="SM00342">
    <property type="entry name" value="HTH_ARAC"/>
    <property type="match status" value="1"/>
</dbReference>
<evidence type="ECO:0000313" key="4">
    <source>
        <dbReference type="EMBL" id="MBD1430789.1"/>
    </source>
</evidence>
<dbReference type="EMBL" id="JACOIJ010000038">
    <property type="protein sequence ID" value="MBD1430789.1"/>
    <property type="molecule type" value="Genomic_DNA"/>
</dbReference>
<evidence type="ECO:0000256" key="1">
    <source>
        <dbReference type="ARBA" id="ARBA00023015"/>
    </source>
</evidence>
<dbReference type="PANTHER" id="PTHR11019:SF199">
    <property type="entry name" value="HTH-TYPE TRANSCRIPTIONAL REGULATOR NIMR"/>
    <property type="match status" value="1"/>
</dbReference>
<dbReference type="SUPFAM" id="SSF46689">
    <property type="entry name" value="Homeodomain-like"/>
    <property type="match status" value="2"/>
</dbReference>
<sequence>MRADIKAILKELDSDEFDYYINHMQLTTIETAMHSHTKGQFLYAEGGIVHIFIQEKHWYLPARCFMWIPANVPHSILTYSKKVELYNIYFKTTEEESKFFSKPNIYFANDLLREMILYTQHWFGKINSNDPAKYYFLRAIKENLPQIESTKLPIMMQHPFPKDPKLLEIAKFLNANLETNYTIEEIAQRFGLSTRTLSRKFKENLGMNYVRFLRSLRITKAFELLAEKQHNIYEITLMVGYSSLSAFSNIFYKVAGIRPTEYAKLMVNSTRKE</sequence>
<evidence type="ECO:0000313" key="5">
    <source>
        <dbReference type="Proteomes" id="UP000651271"/>
    </source>
</evidence>
<dbReference type="Gene3D" id="1.10.10.60">
    <property type="entry name" value="Homeodomain-like"/>
    <property type="match status" value="1"/>
</dbReference>
<organism evidence="4 5">
    <name type="scientific">Sphingobacterium litopenaei</name>
    <dbReference type="NCBI Taxonomy" id="2763500"/>
    <lineage>
        <taxon>Bacteria</taxon>
        <taxon>Pseudomonadati</taxon>
        <taxon>Bacteroidota</taxon>
        <taxon>Sphingobacteriia</taxon>
        <taxon>Sphingobacteriales</taxon>
        <taxon>Sphingobacteriaceae</taxon>
        <taxon>Sphingobacterium</taxon>
    </lineage>
</organism>
<comment type="caution">
    <text evidence="4">The sequence shown here is derived from an EMBL/GenBank/DDBJ whole genome shotgun (WGS) entry which is preliminary data.</text>
</comment>
<dbReference type="Pfam" id="PF12833">
    <property type="entry name" value="HTH_18"/>
    <property type="match status" value="1"/>
</dbReference>
<dbReference type="InterPro" id="IPR018060">
    <property type="entry name" value="HTH_AraC"/>
</dbReference>
<accession>A0ABR7YHR5</accession>
<protein>
    <submittedName>
        <fullName evidence="4">Helix-turn-helix transcriptional regulator</fullName>
    </submittedName>
</protein>